<dbReference type="GeneID" id="108253957"/>
<evidence type="ECO:0000313" key="1">
    <source>
        <dbReference type="Proteomes" id="UP000079169"/>
    </source>
</evidence>
<keyword evidence="1" id="KW-1185">Reference proteome</keyword>
<gene>
    <name evidence="2" type="primary">LOC108253957</name>
</gene>
<dbReference type="Proteomes" id="UP000079169">
    <property type="component" value="Unplaced"/>
</dbReference>
<dbReference type="Gene3D" id="3.40.50.10260">
    <property type="entry name" value="YjeF N-terminal domain"/>
    <property type="match status" value="1"/>
</dbReference>
<organism evidence="1 2">
    <name type="scientific">Diaphorina citri</name>
    <name type="common">Asian citrus psyllid</name>
    <dbReference type="NCBI Taxonomy" id="121845"/>
    <lineage>
        <taxon>Eukaryota</taxon>
        <taxon>Metazoa</taxon>
        <taxon>Ecdysozoa</taxon>
        <taxon>Arthropoda</taxon>
        <taxon>Hexapoda</taxon>
        <taxon>Insecta</taxon>
        <taxon>Pterygota</taxon>
        <taxon>Neoptera</taxon>
        <taxon>Paraneoptera</taxon>
        <taxon>Hemiptera</taxon>
        <taxon>Sternorrhyncha</taxon>
        <taxon>Psylloidea</taxon>
        <taxon>Psyllidae</taxon>
        <taxon>Diaphorininae</taxon>
        <taxon>Diaphorina</taxon>
    </lineage>
</organism>
<dbReference type="InterPro" id="IPR036652">
    <property type="entry name" value="YjeF_N_dom_sf"/>
</dbReference>
<dbReference type="RefSeq" id="XP_017304298.1">
    <property type="nucleotide sequence ID" value="XM_017448809.1"/>
</dbReference>
<reference evidence="2" key="1">
    <citation type="submission" date="2025-08" db="UniProtKB">
        <authorList>
            <consortium name="RefSeq"/>
        </authorList>
    </citation>
    <scope>IDENTIFICATION</scope>
</reference>
<dbReference type="STRING" id="121845.A0A1S4EQ34"/>
<dbReference type="SUPFAM" id="SSF64153">
    <property type="entry name" value="YjeF N-terminal domain-like"/>
    <property type="match status" value="1"/>
</dbReference>
<accession>A0A1S4EQ34</accession>
<feature type="non-terminal residue" evidence="2">
    <location>
        <position position="1"/>
    </location>
</feature>
<dbReference type="KEGG" id="dci:108253957"/>
<dbReference type="AlphaFoldDB" id="A0A1S4EQ34"/>
<proteinExistence type="predicted"/>
<protein>
    <submittedName>
        <fullName evidence="2">NAD(P)H-hydrate epimerase-like</fullName>
    </submittedName>
</protein>
<sequence length="151" mass="17860">YEDYSSVTIESMYYDTTIDFDPNAHVHYNFTTQYPNNRIMYRLNRWMRYMNRGEAKMIEAELRDRFGFTIDQIAELSGHHINPEMLVSLIAPKLGVVEFFGKYHYVAGNYLPSILNEKYQVYVPRYNGSDCLIPIETQVEETTETAEMYHV</sequence>
<evidence type="ECO:0000313" key="2">
    <source>
        <dbReference type="RefSeq" id="XP_017304298.1"/>
    </source>
</evidence>
<dbReference type="PaxDb" id="121845-A0A1S4EQ34"/>
<name>A0A1S4EQ34_DIACI</name>